<protein>
    <submittedName>
        <fullName evidence="1">Uncharacterized protein</fullName>
    </submittedName>
</protein>
<evidence type="ECO:0000313" key="1">
    <source>
        <dbReference type="EMBL" id="RHE38872.1"/>
    </source>
</evidence>
<comment type="caution">
    <text evidence="1">The sequence shown here is derived from an EMBL/GenBank/DDBJ whole genome shotgun (WGS) entry which is preliminary data.</text>
</comment>
<evidence type="ECO:0000313" key="2">
    <source>
        <dbReference type="Proteomes" id="UP000283745"/>
    </source>
</evidence>
<dbReference type="Proteomes" id="UP000283745">
    <property type="component" value="Unassembled WGS sequence"/>
</dbReference>
<proteinExistence type="predicted"/>
<dbReference type="AlphaFoldDB" id="A0A414J3A7"/>
<name>A0A414J3A7_9FIRM</name>
<reference evidence="1 2" key="1">
    <citation type="submission" date="2018-08" db="EMBL/GenBank/DDBJ databases">
        <title>A genome reference for cultivated species of the human gut microbiota.</title>
        <authorList>
            <person name="Zou Y."/>
            <person name="Xue W."/>
            <person name="Luo G."/>
        </authorList>
    </citation>
    <scope>NUCLEOTIDE SEQUENCE [LARGE SCALE GENOMIC DNA]</scope>
    <source>
        <strain evidence="1 2">AM28-23</strain>
    </source>
</reference>
<gene>
    <name evidence="1" type="ORF">DW740_12755</name>
</gene>
<dbReference type="EMBL" id="QSKF01000010">
    <property type="protein sequence ID" value="RHE38872.1"/>
    <property type="molecule type" value="Genomic_DNA"/>
</dbReference>
<organism evidence="1 2">
    <name type="scientific">Blautia obeum</name>
    <dbReference type="NCBI Taxonomy" id="40520"/>
    <lineage>
        <taxon>Bacteria</taxon>
        <taxon>Bacillati</taxon>
        <taxon>Bacillota</taxon>
        <taxon>Clostridia</taxon>
        <taxon>Lachnospirales</taxon>
        <taxon>Lachnospiraceae</taxon>
        <taxon>Blautia</taxon>
    </lineage>
</organism>
<accession>A0A414J3A7</accession>
<sequence>MINTTYNSNKGEAYKREYKIFNGKLHIYERKKNTDSSHDNTWIATDKEVHQFLEKYLWKLSLDNITV</sequence>